<dbReference type="InterPro" id="IPR012851">
    <property type="entry name" value="Spore_coat_CotF-like"/>
</dbReference>
<dbReference type="STRING" id="642492.Clole_2610"/>
<gene>
    <name evidence="1" type="ordered locus">Clole_2610</name>
</gene>
<dbReference type="eggNOG" id="COG5577">
    <property type="taxonomic scope" value="Bacteria"/>
</dbReference>
<dbReference type="RefSeq" id="WP_013657605.1">
    <property type="nucleotide sequence ID" value="NC_015275.1"/>
</dbReference>
<protein>
    <submittedName>
        <fullName evidence="1">Coat F domain protein</fullName>
    </submittedName>
</protein>
<organism evidence="1 2">
    <name type="scientific">Cellulosilyticum lentocellum (strain ATCC 49066 / DSM 5427 / NCIMB 11756 / RHM5)</name>
    <name type="common">Clostridium lentocellum</name>
    <dbReference type="NCBI Taxonomy" id="642492"/>
    <lineage>
        <taxon>Bacteria</taxon>
        <taxon>Bacillati</taxon>
        <taxon>Bacillota</taxon>
        <taxon>Clostridia</taxon>
        <taxon>Lachnospirales</taxon>
        <taxon>Cellulosilyticaceae</taxon>
        <taxon>Cellulosilyticum</taxon>
    </lineage>
</organism>
<proteinExistence type="predicted"/>
<sequence>MTNYGDKELLTDALDAQKTETNNYNTFANECAHPNLRNTFLSILSEEHDIQFQVFNTMHAAGFYPTPPAEQAKIDEAKQTHACCYKASK</sequence>
<evidence type="ECO:0000313" key="1">
    <source>
        <dbReference type="EMBL" id="ADZ84312.1"/>
    </source>
</evidence>
<accession>F2JIE6</accession>
<dbReference type="KEGG" id="cle:Clole_2610"/>
<name>F2JIE6_CELLD</name>
<dbReference type="Pfam" id="PF07875">
    <property type="entry name" value="Coat_F"/>
    <property type="match status" value="1"/>
</dbReference>
<dbReference type="Proteomes" id="UP000008467">
    <property type="component" value="Chromosome"/>
</dbReference>
<dbReference type="EMBL" id="CP002582">
    <property type="protein sequence ID" value="ADZ84312.1"/>
    <property type="molecule type" value="Genomic_DNA"/>
</dbReference>
<dbReference type="HOGENOM" id="CLU_142133_1_0_9"/>
<evidence type="ECO:0000313" key="2">
    <source>
        <dbReference type="Proteomes" id="UP000008467"/>
    </source>
</evidence>
<dbReference type="AlphaFoldDB" id="F2JIE6"/>
<keyword evidence="2" id="KW-1185">Reference proteome</keyword>
<reference evidence="1" key="1">
    <citation type="journal article" date="2011" name="J. Bacteriol.">
        <title>Complete genome sequence of the cellulose-degrading bacterium Cellulosilyticum lentocellum.</title>
        <authorList>
            <consortium name="US DOE Joint Genome Institute"/>
            <person name="Miller D.A."/>
            <person name="Suen G."/>
            <person name="Bruce D."/>
            <person name="Copeland A."/>
            <person name="Cheng J.F."/>
            <person name="Detter C."/>
            <person name="Goodwin L.A."/>
            <person name="Han C.S."/>
            <person name="Hauser L.J."/>
            <person name="Land M.L."/>
            <person name="Lapidus A."/>
            <person name="Lucas S."/>
            <person name="Meincke L."/>
            <person name="Pitluck S."/>
            <person name="Tapia R."/>
            <person name="Teshima H."/>
            <person name="Woyke T."/>
            <person name="Fox B.G."/>
            <person name="Angert E.R."/>
            <person name="Currie C.R."/>
        </authorList>
    </citation>
    <scope>NUCLEOTIDE SEQUENCE [LARGE SCALE GENOMIC DNA]</scope>
    <source>
        <strain evidence="1">DSM 5427</strain>
    </source>
</reference>